<dbReference type="AlphaFoldDB" id="A0A9N7UZL6"/>
<accession>A0A9N7UZL6</accession>
<dbReference type="EMBL" id="CADEAL010002291">
    <property type="protein sequence ID" value="CAB1439465.1"/>
    <property type="molecule type" value="Genomic_DNA"/>
</dbReference>
<reference evidence="1" key="1">
    <citation type="submission" date="2020-03" db="EMBL/GenBank/DDBJ databases">
        <authorList>
            <person name="Weist P."/>
        </authorList>
    </citation>
    <scope>NUCLEOTIDE SEQUENCE</scope>
</reference>
<comment type="caution">
    <text evidence="1">The sequence shown here is derived from an EMBL/GenBank/DDBJ whole genome shotgun (WGS) entry which is preliminary data.</text>
</comment>
<keyword evidence="2" id="KW-1185">Reference proteome</keyword>
<proteinExistence type="predicted"/>
<organism evidence="1 2">
    <name type="scientific">Pleuronectes platessa</name>
    <name type="common">European plaice</name>
    <dbReference type="NCBI Taxonomy" id="8262"/>
    <lineage>
        <taxon>Eukaryota</taxon>
        <taxon>Metazoa</taxon>
        <taxon>Chordata</taxon>
        <taxon>Craniata</taxon>
        <taxon>Vertebrata</taxon>
        <taxon>Euteleostomi</taxon>
        <taxon>Actinopterygii</taxon>
        <taxon>Neopterygii</taxon>
        <taxon>Teleostei</taxon>
        <taxon>Neoteleostei</taxon>
        <taxon>Acanthomorphata</taxon>
        <taxon>Carangaria</taxon>
        <taxon>Pleuronectiformes</taxon>
        <taxon>Pleuronectoidei</taxon>
        <taxon>Pleuronectidae</taxon>
        <taxon>Pleuronectes</taxon>
    </lineage>
</organism>
<evidence type="ECO:0000313" key="1">
    <source>
        <dbReference type="EMBL" id="CAB1439465.1"/>
    </source>
</evidence>
<dbReference type="Proteomes" id="UP001153269">
    <property type="component" value="Unassembled WGS sequence"/>
</dbReference>
<evidence type="ECO:0000313" key="2">
    <source>
        <dbReference type="Proteomes" id="UP001153269"/>
    </source>
</evidence>
<name>A0A9N7UZL6_PLEPL</name>
<sequence length="143" mass="15516">MDSLQRFTIVPHEHANGNEPIPLPHGEQPSRKLAFNLTSIPAALQASSLLPLDPPSHGSVAVSYPNKLLMRPNHHFHAETHVQTSLNVPVGLGPLESRTPTQIRRRRDTDIGVDIVTQRGGPLPLVLIPLSTVFPAVCSPLVC</sequence>
<gene>
    <name evidence="1" type="ORF">PLEPLA_LOCUS27249</name>
</gene>
<protein>
    <submittedName>
        <fullName evidence="1">Uncharacterized protein</fullName>
    </submittedName>
</protein>